<evidence type="ECO:0000256" key="7">
    <source>
        <dbReference type="ARBA" id="ARBA00022729"/>
    </source>
</evidence>
<dbReference type="GO" id="GO:0016757">
    <property type="term" value="F:glycosyltransferase activity"/>
    <property type="evidence" value="ECO:0007669"/>
    <property type="project" value="UniProtKB-KW"/>
</dbReference>
<feature type="chain" id="PRO_5043674930" description="Crh-like protein" evidence="20">
    <location>
        <begin position="20"/>
        <end position="352"/>
    </location>
</feature>
<dbReference type="GO" id="GO:0005975">
    <property type="term" value="P:carbohydrate metabolic process"/>
    <property type="evidence" value="ECO:0007669"/>
    <property type="project" value="InterPro"/>
</dbReference>
<dbReference type="AlphaFoldDB" id="A0AAV5QRF7"/>
<feature type="disulfide bond" evidence="18">
    <location>
        <begin position="25"/>
        <end position="33"/>
    </location>
</feature>
<evidence type="ECO:0000256" key="10">
    <source>
        <dbReference type="ARBA" id="ARBA00023157"/>
    </source>
</evidence>
<proteinExistence type="inferred from homology"/>
<evidence type="ECO:0000256" key="18">
    <source>
        <dbReference type="PIRSR" id="PIRSR037299-2"/>
    </source>
</evidence>
<evidence type="ECO:0000256" key="17">
    <source>
        <dbReference type="PIRSR" id="PIRSR037299-1"/>
    </source>
</evidence>
<dbReference type="InterPro" id="IPR013320">
    <property type="entry name" value="ConA-like_dom_sf"/>
</dbReference>
<dbReference type="InterPro" id="IPR017168">
    <property type="entry name" value="CHR-like"/>
</dbReference>
<keyword evidence="4" id="KW-0336">GPI-anchor</keyword>
<feature type="active site" description="Nucleophile" evidence="17">
    <location>
        <position position="120"/>
    </location>
</feature>
<evidence type="ECO:0000256" key="15">
    <source>
        <dbReference type="ARBA" id="ARBA00038074"/>
    </source>
</evidence>
<keyword evidence="10 18" id="KW-1015">Disulfide bond</keyword>
<gene>
    <name evidence="22" type="ORF">DASC09_046540</name>
</gene>
<protein>
    <recommendedName>
        <fullName evidence="16">Crh-like protein</fullName>
        <ecNumber evidence="16">3.2.-.-</ecNumber>
    </recommendedName>
</protein>
<dbReference type="InterPro" id="IPR050546">
    <property type="entry name" value="Glycosyl_Hydrlase_16"/>
</dbReference>
<evidence type="ECO:0000256" key="20">
    <source>
        <dbReference type="SAM" id="SignalP"/>
    </source>
</evidence>
<dbReference type="Proteomes" id="UP001360560">
    <property type="component" value="Unassembled WGS sequence"/>
</dbReference>
<keyword evidence="11" id="KW-0325">Glycoprotein</keyword>
<keyword evidence="9 16" id="KW-0472">Membrane</keyword>
<evidence type="ECO:0000256" key="4">
    <source>
        <dbReference type="ARBA" id="ARBA00022622"/>
    </source>
</evidence>
<comment type="caution">
    <text evidence="22">The sequence shown here is derived from an EMBL/GenBank/DDBJ whole genome shotgun (WGS) entry which is preliminary data.</text>
</comment>
<feature type="domain" description="GH16" evidence="21">
    <location>
        <begin position="16"/>
        <end position="249"/>
    </location>
</feature>
<keyword evidence="13" id="KW-0326">Glycosidase</keyword>
<reference evidence="22 23" key="1">
    <citation type="journal article" date="2023" name="Elife">
        <title>Identification of key yeast species and microbe-microbe interactions impacting larval growth of Drosophila in the wild.</title>
        <authorList>
            <person name="Mure A."/>
            <person name="Sugiura Y."/>
            <person name="Maeda R."/>
            <person name="Honda K."/>
            <person name="Sakurai N."/>
            <person name="Takahashi Y."/>
            <person name="Watada M."/>
            <person name="Katoh T."/>
            <person name="Gotoh A."/>
            <person name="Gotoh Y."/>
            <person name="Taniguchi I."/>
            <person name="Nakamura K."/>
            <person name="Hayashi T."/>
            <person name="Katayama T."/>
            <person name="Uemura T."/>
            <person name="Hattori Y."/>
        </authorList>
    </citation>
    <scope>NUCLEOTIDE SEQUENCE [LARGE SCALE GENOMIC DNA]</scope>
    <source>
        <strain evidence="22 23">SC-9</strain>
    </source>
</reference>
<accession>A0AAV5QRF7</accession>
<evidence type="ECO:0000256" key="16">
    <source>
        <dbReference type="PIRNR" id="PIRNR037299"/>
    </source>
</evidence>
<dbReference type="GeneID" id="90075304"/>
<evidence type="ECO:0000256" key="11">
    <source>
        <dbReference type="ARBA" id="ARBA00023180"/>
    </source>
</evidence>
<evidence type="ECO:0000256" key="8">
    <source>
        <dbReference type="ARBA" id="ARBA00022801"/>
    </source>
</evidence>
<dbReference type="PANTHER" id="PTHR10963">
    <property type="entry name" value="GLYCOSYL HYDROLASE-RELATED"/>
    <property type="match status" value="1"/>
</dbReference>
<dbReference type="SUPFAM" id="SSF49899">
    <property type="entry name" value="Concanavalin A-like lectins/glucanases"/>
    <property type="match status" value="1"/>
</dbReference>
<evidence type="ECO:0000313" key="23">
    <source>
        <dbReference type="Proteomes" id="UP001360560"/>
    </source>
</evidence>
<keyword evidence="12" id="KW-0449">Lipoprotein</keyword>
<evidence type="ECO:0000256" key="5">
    <source>
        <dbReference type="ARBA" id="ARBA00022676"/>
    </source>
</evidence>
<evidence type="ECO:0000256" key="9">
    <source>
        <dbReference type="ARBA" id="ARBA00023136"/>
    </source>
</evidence>
<feature type="region of interest" description="Disordered" evidence="19">
    <location>
        <begin position="289"/>
        <end position="312"/>
    </location>
</feature>
<dbReference type="GO" id="GO:0031505">
    <property type="term" value="P:fungal-type cell wall organization"/>
    <property type="evidence" value="ECO:0007669"/>
    <property type="project" value="TreeGrafter"/>
</dbReference>
<dbReference type="GO" id="GO:0009277">
    <property type="term" value="C:fungal-type cell wall"/>
    <property type="evidence" value="ECO:0007669"/>
    <property type="project" value="TreeGrafter"/>
</dbReference>
<keyword evidence="6" id="KW-0808">Transferase</keyword>
<evidence type="ECO:0000256" key="13">
    <source>
        <dbReference type="ARBA" id="ARBA00023295"/>
    </source>
</evidence>
<dbReference type="EC" id="3.2.-.-" evidence="16"/>
<organism evidence="22 23">
    <name type="scientific">Saccharomycopsis crataegensis</name>
    <dbReference type="NCBI Taxonomy" id="43959"/>
    <lineage>
        <taxon>Eukaryota</taxon>
        <taxon>Fungi</taxon>
        <taxon>Dikarya</taxon>
        <taxon>Ascomycota</taxon>
        <taxon>Saccharomycotina</taxon>
        <taxon>Saccharomycetes</taxon>
        <taxon>Saccharomycopsidaceae</taxon>
        <taxon>Saccharomycopsis</taxon>
    </lineage>
</organism>
<dbReference type="CDD" id="cd02183">
    <property type="entry name" value="GH16_fungal_CRH1_transglycosylase"/>
    <property type="match status" value="1"/>
</dbReference>
<evidence type="ECO:0000256" key="12">
    <source>
        <dbReference type="ARBA" id="ARBA00023288"/>
    </source>
</evidence>
<evidence type="ECO:0000313" key="22">
    <source>
        <dbReference type="EMBL" id="GMM37329.1"/>
    </source>
</evidence>
<dbReference type="Pfam" id="PF00722">
    <property type="entry name" value="Glyco_hydro_16"/>
    <property type="match status" value="1"/>
</dbReference>
<evidence type="ECO:0000256" key="1">
    <source>
        <dbReference type="ARBA" id="ARBA00000822"/>
    </source>
</evidence>
<evidence type="ECO:0000259" key="21">
    <source>
        <dbReference type="PROSITE" id="PS51762"/>
    </source>
</evidence>
<dbReference type="GO" id="GO:0008843">
    <property type="term" value="F:endochitinase activity"/>
    <property type="evidence" value="ECO:0007669"/>
    <property type="project" value="UniProtKB-EC"/>
</dbReference>
<keyword evidence="7 20" id="KW-0732">Signal</keyword>
<dbReference type="PANTHER" id="PTHR10963:SF68">
    <property type="entry name" value="GLYCOSIDASE CRH1-RELATED"/>
    <property type="match status" value="1"/>
</dbReference>
<dbReference type="PROSITE" id="PS51762">
    <property type="entry name" value="GH16_2"/>
    <property type="match status" value="1"/>
</dbReference>
<evidence type="ECO:0000256" key="14">
    <source>
        <dbReference type="ARBA" id="ARBA00023316"/>
    </source>
</evidence>
<name>A0AAV5QRF7_9ASCO</name>
<dbReference type="GO" id="GO:0098552">
    <property type="term" value="C:side of membrane"/>
    <property type="evidence" value="ECO:0007669"/>
    <property type="project" value="UniProtKB-KW"/>
</dbReference>
<comment type="similarity">
    <text evidence="15">Belongs to the glycosyl hydrolase 16 family. CRH1 subfamily.</text>
</comment>
<dbReference type="PIRSF" id="PIRSF037299">
    <property type="entry name" value="Glycosidase_CRH1_prd"/>
    <property type="match status" value="1"/>
</dbReference>
<feature type="active site" description="Proton donor" evidence="17">
    <location>
        <position position="124"/>
    </location>
</feature>
<feature type="signal peptide" evidence="20">
    <location>
        <begin position="1"/>
        <end position="19"/>
    </location>
</feature>
<dbReference type="InterPro" id="IPR000757">
    <property type="entry name" value="Beta-glucanase-like"/>
</dbReference>
<keyword evidence="8 16" id="KW-0378">Hydrolase</keyword>
<dbReference type="RefSeq" id="XP_064854325.1">
    <property type="nucleotide sequence ID" value="XM_064998253.1"/>
</dbReference>
<feature type="compositionally biased region" description="Polar residues" evidence="19">
    <location>
        <begin position="289"/>
        <end position="303"/>
    </location>
</feature>
<keyword evidence="5" id="KW-0328">Glycosyltransferase</keyword>
<keyword evidence="14" id="KW-0961">Cell wall biogenesis/degradation</keyword>
<dbReference type="Gene3D" id="2.60.120.200">
    <property type="match status" value="1"/>
</dbReference>
<keyword evidence="23" id="KW-1185">Reference proteome</keyword>
<evidence type="ECO:0000256" key="6">
    <source>
        <dbReference type="ARBA" id="ARBA00022679"/>
    </source>
</evidence>
<comment type="subcellular location">
    <subcellularLocation>
        <location evidence="2">Cell envelope</location>
    </subcellularLocation>
    <subcellularLocation>
        <location evidence="3">Membrane</location>
        <topology evidence="3">Lipid-anchor</topology>
        <topology evidence="3">GPI-anchor</topology>
    </subcellularLocation>
</comment>
<evidence type="ECO:0000256" key="3">
    <source>
        <dbReference type="ARBA" id="ARBA00004589"/>
    </source>
</evidence>
<evidence type="ECO:0000256" key="19">
    <source>
        <dbReference type="SAM" id="MobiDB-lite"/>
    </source>
</evidence>
<dbReference type="EMBL" id="BTFZ01000011">
    <property type="protein sequence ID" value="GMM37329.1"/>
    <property type="molecule type" value="Genomic_DNA"/>
</dbReference>
<evidence type="ECO:0000256" key="2">
    <source>
        <dbReference type="ARBA" id="ARBA00004196"/>
    </source>
</evidence>
<sequence>MKNLRLFLPLSIFFLAIWTREFVPCNPLKDDYCQGINQALSSSFTDEFREPSSFFDVFSERGETKYTNDGLKIIINKRFDNPSIRSTFYILFGKVEVIAKSAAGRGIISSVFLQSDDLDEIDLEWIGSAKDTVQSNYFAKGDVRDYSRGGYHHVEDCHNQFHNYTIDWTAESLSFYIDNLKVRQIFNDEPTNVYGYPQTPMAVYLGTWVGGDPGNQVGTIQWAGGLTDFNDGPFTMEVNRIVISDYSSGKYYKYHGKSGDWSSIQSIDGTVNGRINQAANEFSILSSEDVPQNKQNVDSNGDQSAEKDRRSFSQFSGKFKAESVDNNSTKVEVAKSGILFLFIGGYILSLFI</sequence>
<comment type="catalytic activity">
    <reaction evidence="1">
        <text>Random endo-hydrolysis of N-acetyl-beta-D-glucosaminide (1-&gt;4)-beta-linkages in chitin and chitodextrins.</text>
        <dbReference type="EC" id="3.2.1.14"/>
    </reaction>
</comment>